<keyword evidence="2" id="KW-1185">Reference proteome</keyword>
<dbReference type="AlphaFoldDB" id="A0A418YQ87"/>
<dbReference type="EMBL" id="QVRA01000014">
    <property type="protein sequence ID" value="RJG53603.1"/>
    <property type="molecule type" value="Genomic_DNA"/>
</dbReference>
<evidence type="ECO:0000313" key="1">
    <source>
        <dbReference type="EMBL" id="RJG53603.1"/>
    </source>
</evidence>
<accession>A0A418YQ87</accession>
<protein>
    <submittedName>
        <fullName evidence="1">XRE family transcriptional regulator</fullName>
    </submittedName>
</protein>
<dbReference type="RefSeq" id="WP_119747930.1">
    <property type="nucleotide sequence ID" value="NZ_QVRA01000014.1"/>
</dbReference>
<evidence type="ECO:0000313" key="2">
    <source>
        <dbReference type="Proteomes" id="UP000283469"/>
    </source>
</evidence>
<dbReference type="Proteomes" id="UP000283469">
    <property type="component" value="Unassembled WGS sequence"/>
</dbReference>
<comment type="caution">
    <text evidence="1">The sequence shown here is derived from an EMBL/GenBank/DDBJ whole genome shotgun (WGS) entry which is preliminary data.</text>
</comment>
<reference evidence="1 2" key="1">
    <citation type="submission" date="2018-08" db="EMBL/GenBank/DDBJ databases">
        <title>Sphingobium sp. EO9.</title>
        <authorList>
            <person name="Park Y."/>
            <person name="Kim K.H."/>
            <person name="Jeon C.O."/>
        </authorList>
    </citation>
    <scope>NUCLEOTIDE SEQUENCE [LARGE SCALE GENOMIC DNA]</scope>
    <source>
        <strain evidence="1 2">EO9</strain>
    </source>
</reference>
<proteinExistence type="predicted"/>
<organism evidence="1 2">
    <name type="scientific">Sphingobium terrigena</name>
    <dbReference type="NCBI Taxonomy" id="2304063"/>
    <lineage>
        <taxon>Bacteria</taxon>
        <taxon>Pseudomonadati</taxon>
        <taxon>Pseudomonadota</taxon>
        <taxon>Alphaproteobacteria</taxon>
        <taxon>Sphingomonadales</taxon>
        <taxon>Sphingomonadaceae</taxon>
        <taxon>Sphingobium</taxon>
    </lineage>
</organism>
<name>A0A418YQ87_9SPHN</name>
<gene>
    <name evidence="1" type="ORF">D0Z70_15230</name>
</gene>
<dbReference type="OrthoDB" id="7851911at2"/>
<sequence>MPIERSREWWLARIDAEPDGPIGAGSIFGQPADGLSAQAADDSATTFGEFVHLLRRREGLSVDEFANAVNIELSEAQAIEEDPYYCVEGRTVWYIAQKFHFSQLKLNELAGVIVANDVDPHVAQRRFAARSELRGRLSDDELDLLNSVVAVIQDRADRSRA</sequence>